<feature type="non-terminal residue" evidence="2">
    <location>
        <position position="1"/>
    </location>
</feature>
<reference evidence="2" key="1">
    <citation type="submission" date="2014-05" db="EMBL/GenBank/DDBJ databases">
        <title>The transcriptome of the halophilic microalga Tetraselmis sp. GSL018 isolated from the Great Salt Lake, Utah.</title>
        <authorList>
            <person name="Jinkerson R.E."/>
            <person name="D'Adamo S."/>
            <person name="Posewitz M.C."/>
        </authorList>
    </citation>
    <scope>NUCLEOTIDE SEQUENCE</scope>
    <source>
        <strain evidence="2">GSL018</strain>
    </source>
</reference>
<protein>
    <submittedName>
        <fullName evidence="2">Uncharacterized protein</fullName>
    </submittedName>
</protein>
<name>A0A061RU48_9CHLO</name>
<accession>A0A061RU48</accession>
<dbReference type="AlphaFoldDB" id="A0A061RU48"/>
<feature type="region of interest" description="Disordered" evidence="1">
    <location>
        <begin position="1"/>
        <end position="36"/>
    </location>
</feature>
<sequence length="109" mass="12044">HRALTLCSQRTAPEKERKSPVPSAKPSNTRKEQQRRCGECRSLASTWSPNRFLKFPDRNLQRRPLMLRFGCIFCCSVGEAQDEALVPPPLSRGAAASPHQDAAIGVKSG</sequence>
<evidence type="ECO:0000313" key="2">
    <source>
        <dbReference type="EMBL" id="JAC74225.1"/>
    </source>
</evidence>
<gene>
    <name evidence="2" type="ORF">TSPGSL018_26533</name>
</gene>
<evidence type="ECO:0000256" key="1">
    <source>
        <dbReference type="SAM" id="MobiDB-lite"/>
    </source>
</evidence>
<feature type="compositionally biased region" description="Polar residues" evidence="1">
    <location>
        <begin position="1"/>
        <end position="11"/>
    </location>
</feature>
<dbReference type="EMBL" id="GBEZ01011575">
    <property type="protein sequence ID" value="JAC74225.1"/>
    <property type="molecule type" value="Transcribed_RNA"/>
</dbReference>
<proteinExistence type="predicted"/>
<organism evidence="2">
    <name type="scientific">Tetraselmis sp. GSL018</name>
    <dbReference type="NCBI Taxonomy" id="582737"/>
    <lineage>
        <taxon>Eukaryota</taxon>
        <taxon>Viridiplantae</taxon>
        <taxon>Chlorophyta</taxon>
        <taxon>core chlorophytes</taxon>
        <taxon>Chlorodendrophyceae</taxon>
        <taxon>Chlorodendrales</taxon>
        <taxon>Chlorodendraceae</taxon>
        <taxon>Tetraselmis</taxon>
    </lineage>
</organism>